<organism evidence="2 3">
    <name type="scientific">Fulvivirga imtechensis AK7</name>
    <dbReference type="NCBI Taxonomy" id="1237149"/>
    <lineage>
        <taxon>Bacteria</taxon>
        <taxon>Pseudomonadati</taxon>
        <taxon>Bacteroidota</taxon>
        <taxon>Cytophagia</taxon>
        <taxon>Cytophagales</taxon>
        <taxon>Fulvivirgaceae</taxon>
        <taxon>Fulvivirga</taxon>
    </lineage>
</organism>
<evidence type="ECO:0000259" key="1">
    <source>
        <dbReference type="Pfam" id="PF19783"/>
    </source>
</evidence>
<dbReference type="AlphaFoldDB" id="L8JVF5"/>
<protein>
    <recommendedName>
        <fullName evidence="1">DUF6268 domain-containing protein</fullName>
    </recommendedName>
</protein>
<evidence type="ECO:0000313" key="2">
    <source>
        <dbReference type="EMBL" id="ELR71594.1"/>
    </source>
</evidence>
<accession>L8JVF5</accession>
<dbReference type="Proteomes" id="UP000011135">
    <property type="component" value="Unassembled WGS sequence"/>
</dbReference>
<dbReference type="InterPro" id="IPR046235">
    <property type="entry name" value="DUF6268"/>
</dbReference>
<proteinExistence type="predicted"/>
<evidence type="ECO:0000313" key="3">
    <source>
        <dbReference type="Proteomes" id="UP000011135"/>
    </source>
</evidence>
<gene>
    <name evidence="2" type="ORF">C900_02509</name>
</gene>
<dbReference type="eggNOG" id="ENOG502ZB6M">
    <property type="taxonomic scope" value="Bacteria"/>
</dbReference>
<feature type="domain" description="DUF6268" evidence="1">
    <location>
        <begin position="106"/>
        <end position="265"/>
    </location>
</feature>
<dbReference type="Pfam" id="PF19783">
    <property type="entry name" value="DUF6268"/>
    <property type="match status" value="1"/>
</dbReference>
<dbReference type="STRING" id="1237149.C900_02509"/>
<dbReference type="EMBL" id="AMZN01000037">
    <property type="protein sequence ID" value="ELR71594.1"/>
    <property type="molecule type" value="Genomic_DNA"/>
</dbReference>
<comment type="caution">
    <text evidence="2">The sequence shown here is derived from an EMBL/GenBank/DDBJ whole genome shotgun (WGS) entry which is preliminary data.</text>
</comment>
<name>L8JVF5_9BACT</name>
<sequence length="300" mass="34831">MPGVVGLPRSKGIVIKRELVRDYLIRSESDGGKASAEIRRNRRWEFKLRAPIILKDGFKMAAGIKYYVEEFNFENPESLNFPFYQNLEDRSLRSIRGDIFIVKPTLTNKYYILRLSGGLNGDYSSESFAKSDFFKFSISSLMGWKKNDYVSYAFGVAFSYGFGRRSVYPIIVYNKSFNNKWGIESILPAEIKLRYSTLNQKNYFYAKAELHGANYSVRLDEAKEDLVYLNKSEVRFLLSWEREIHDWLWFGVEGGLRSNINFDLSSDSSIRTDVVIENSLNQALVYNFSIFVVPPRKMLK</sequence>
<reference evidence="2 3" key="1">
    <citation type="submission" date="2012-12" db="EMBL/GenBank/DDBJ databases">
        <title>Genome assembly of Fulvivirga imtechensis AK7.</title>
        <authorList>
            <person name="Nupur N."/>
            <person name="Khatri I."/>
            <person name="Kumar R."/>
            <person name="Subramanian S."/>
            <person name="Pinnaka A."/>
        </authorList>
    </citation>
    <scope>NUCLEOTIDE SEQUENCE [LARGE SCALE GENOMIC DNA]</scope>
    <source>
        <strain evidence="2 3">AK7</strain>
    </source>
</reference>
<keyword evidence="3" id="KW-1185">Reference proteome</keyword>